<dbReference type="EMBL" id="SJPL01000001">
    <property type="protein sequence ID" value="TWT71154.1"/>
    <property type="molecule type" value="Genomic_DNA"/>
</dbReference>
<dbReference type="EC" id="2.3.1.-" evidence="2"/>
<proteinExistence type="predicted"/>
<dbReference type="SUPFAM" id="SSF55729">
    <property type="entry name" value="Acyl-CoA N-acyltransferases (Nat)"/>
    <property type="match status" value="1"/>
</dbReference>
<dbReference type="InterPro" id="IPR000182">
    <property type="entry name" value="GNAT_dom"/>
</dbReference>
<name>A0A5C5Y7J4_9PLAN</name>
<accession>A0A5C5Y7J4</accession>
<keyword evidence="2" id="KW-0808">Transferase</keyword>
<reference evidence="2 3" key="1">
    <citation type="submission" date="2019-02" db="EMBL/GenBank/DDBJ databases">
        <title>Deep-cultivation of Planctomycetes and their phenomic and genomic characterization uncovers novel biology.</title>
        <authorList>
            <person name="Wiegand S."/>
            <person name="Jogler M."/>
            <person name="Boedeker C."/>
            <person name="Pinto D."/>
            <person name="Vollmers J."/>
            <person name="Rivas-Marin E."/>
            <person name="Kohn T."/>
            <person name="Peeters S.H."/>
            <person name="Heuer A."/>
            <person name="Rast P."/>
            <person name="Oberbeckmann S."/>
            <person name="Bunk B."/>
            <person name="Jeske O."/>
            <person name="Meyerdierks A."/>
            <person name="Storesund J.E."/>
            <person name="Kallscheuer N."/>
            <person name="Luecker S."/>
            <person name="Lage O.M."/>
            <person name="Pohl T."/>
            <person name="Merkel B.J."/>
            <person name="Hornburger P."/>
            <person name="Mueller R.-W."/>
            <person name="Bruemmer F."/>
            <person name="Labrenz M."/>
            <person name="Spormann A.M."/>
            <person name="Op Den Camp H."/>
            <person name="Overmann J."/>
            <person name="Amann R."/>
            <person name="Jetten M.S.M."/>
            <person name="Mascher T."/>
            <person name="Medema M.H."/>
            <person name="Devos D.P."/>
            <person name="Kaster A.-K."/>
            <person name="Ovreas L."/>
            <person name="Rohde M."/>
            <person name="Galperin M.Y."/>
            <person name="Jogler C."/>
        </authorList>
    </citation>
    <scope>NUCLEOTIDE SEQUENCE [LARGE SCALE GENOMIC DNA]</scope>
    <source>
        <strain evidence="2 3">Pan14r</strain>
    </source>
</reference>
<dbReference type="OrthoDB" id="9796171at2"/>
<keyword evidence="3" id="KW-1185">Reference proteome</keyword>
<dbReference type="CDD" id="cd04301">
    <property type="entry name" value="NAT_SF"/>
    <property type="match status" value="1"/>
</dbReference>
<protein>
    <submittedName>
        <fullName evidence="2">Putative N-acetyltransferase YjcF</fullName>
        <ecNumber evidence="2">2.3.1.-</ecNumber>
    </submittedName>
</protein>
<evidence type="ECO:0000313" key="2">
    <source>
        <dbReference type="EMBL" id="TWT71154.1"/>
    </source>
</evidence>
<keyword evidence="2" id="KW-0012">Acyltransferase</keyword>
<dbReference type="GO" id="GO:0016747">
    <property type="term" value="F:acyltransferase activity, transferring groups other than amino-acyl groups"/>
    <property type="evidence" value="ECO:0007669"/>
    <property type="project" value="InterPro"/>
</dbReference>
<comment type="caution">
    <text evidence="2">The sequence shown here is derived from an EMBL/GenBank/DDBJ whole genome shotgun (WGS) entry which is preliminary data.</text>
</comment>
<organism evidence="2 3">
    <name type="scientific">Crateriforma conspicua</name>
    <dbReference type="NCBI Taxonomy" id="2527996"/>
    <lineage>
        <taxon>Bacteria</taxon>
        <taxon>Pseudomonadati</taxon>
        <taxon>Planctomycetota</taxon>
        <taxon>Planctomycetia</taxon>
        <taxon>Planctomycetales</taxon>
        <taxon>Planctomycetaceae</taxon>
        <taxon>Crateriforma</taxon>
    </lineage>
</organism>
<dbReference type="Pfam" id="PF13673">
    <property type="entry name" value="Acetyltransf_10"/>
    <property type="match status" value="1"/>
</dbReference>
<feature type="domain" description="N-acetyltransferase" evidence="1">
    <location>
        <begin position="1"/>
        <end position="143"/>
    </location>
</feature>
<dbReference type="AlphaFoldDB" id="A0A5C5Y7J4"/>
<sequence>MEFVTIQWCTPLYQEALDLRHEVLRKPLGISFSPEDLDAEHSDRHFGVTVDGTLVATLSARPLDGGEVKFRQMAVAPEHQNKGVGAFLMRNAEGLLEDSGVSSFRLHARVDATGFYQKLGYQNVDAPFVEVGIPHQAMQKHAGT</sequence>
<dbReference type="PROSITE" id="PS51186">
    <property type="entry name" value="GNAT"/>
    <property type="match status" value="1"/>
</dbReference>
<gene>
    <name evidence="2" type="primary">yjcF</name>
    <name evidence="2" type="ORF">Pan14r_34640</name>
</gene>
<dbReference type="Proteomes" id="UP000317238">
    <property type="component" value="Unassembled WGS sequence"/>
</dbReference>
<dbReference type="Gene3D" id="3.40.630.30">
    <property type="match status" value="1"/>
</dbReference>
<evidence type="ECO:0000259" key="1">
    <source>
        <dbReference type="PROSITE" id="PS51186"/>
    </source>
</evidence>
<dbReference type="InterPro" id="IPR016181">
    <property type="entry name" value="Acyl_CoA_acyltransferase"/>
</dbReference>
<evidence type="ECO:0000313" key="3">
    <source>
        <dbReference type="Proteomes" id="UP000317238"/>
    </source>
</evidence>